<dbReference type="Proteomes" id="UP000321805">
    <property type="component" value="Chromosome"/>
</dbReference>
<dbReference type="RefSeq" id="WP_146923268.1">
    <property type="nucleotide sequence ID" value="NZ_CP042430.1"/>
</dbReference>
<evidence type="ECO:0000313" key="5">
    <source>
        <dbReference type="EMBL" id="QEC50537.1"/>
    </source>
</evidence>
<dbReference type="OrthoDB" id="9765468at2"/>
<dbReference type="PRINTS" id="PR01736">
    <property type="entry name" value="PHPHTRNFRASE"/>
</dbReference>
<dbReference type="AlphaFoldDB" id="A0A5B8UC21"/>
<evidence type="ECO:0000256" key="1">
    <source>
        <dbReference type="ARBA" id="ARBA00007837"/>
    </source>
</evidence>
<dbReference type="PANTHER" id="PTHR43030:SF1">
    <property type="entry name" value="PHOSPHOENOLPYRUVATE SYNTHASE"/>
    <property type="match status" value="1"/>
</dbReference>
<comment type="similarity">
    <text evidence="1">Belongs to the PEP-utilizing enzyme family.</text>
</comment>
<evidence type="ECO:0000256" key="3">
    <source>
        <dbReference type="ARBA" id="ARBA00022840"/>
    </source>
</evidence>
<keyword evidence="6" id="KW-1185">Reference proteome</keyword>
<proteinExistence type="inferred from homology"/>
<dbReference type="EMBL" id="CP042430">
    <property type="protein sequence ID" value="QEC50537.1"/>
    <property type="molecule type" value="Genomic_DNA"/>
</dbReference>
<protein>
    <recommendedName>
        <fullName evidence="4">PEP-utilising enzyme C-terminal domain-containing protein</fullName>
    </recommendedName>
</protein>
<evidence type="ECO:0000259" key="4">
    <source>
        <dbReference type="Pfam" id="PF02896"/>
    </source>
</evidence>
<dbReference type="Gene3D" id="3.20.20.60">
    <property type="entry name" value="Phosphoenolpyruvate-binding domains"/>
    <property type="match status" value="1"/>
</dbReference>
<dbReference type="InterPro" id="IPR006319">
    <property type="entry name" value="PEP_synth"/>
</dbReference>
<dbReference type="PANTHER" id="PTHR43030">
    <property type="entry name" value="PHOSPHOENOLPYRUVATE SYNTHASE"/>
    <property type="match status" value="1"/>
</dbReference>
<reference evidence="5 6" key="1">
    <citation type="journal article" date="2018" name="J. Microbiol.">
        <title>Baekduia soli gen. nov., sp. nov., a novel bacterium isolated from the soil of Baekdu Mountain and proposal of a novel family name, Baekduiaceae fam. nov.</title>
        <authorList>
            <person name="An D.S."/>
            <person name="Siddiqi M.Z."/>
            <person name="Kim K.H."/>
            <person name="Yu H.S."/>
            <person name="Im W.T."/>
        </authorList>
    </citation>
    <scope>NUCLEOTIDE SEQUENCE [LARGE SCALE GENOMIC DNA]</scope>
    <source>
        <strain evidence="5 6">BR7-21</strain>
    </source>
</reference>
<gene>
    <name evidence="5" type="ORF">FSW04_25100</name>
</gene>
<dbReference type="GO" id="GO:0008986">
    <property type="term" value="F:pyruvate, water dikinase activity"/>
    <property type="evidence" value="ECO:0007669"/>
    <property type="project" value="InterPro"/>
</dbReference>
<name>A0A5B8UC21_9ACTN</name>
<keyword evidence="2" id="KW-0547">Nucleotide-binding</keyword>
<dbReference type="PROSITE" id="PS00742">
    <property type="entry name" value="PEP_ENZYMES_2"/>
    <property type="match status" value="1"/>
</dbReference>
<evidence type="ECO:0000256" key="2">
    <source>
        <dbReference type="ARBA" id="ARBA00022741"/>
    </source>
</evidence>
<dbReference type="InterPro" id="IPR000121">
    <property type="entry name" value="PEP_util_C"/>
</dbReference>
<dbReference type="InterPro" id="IPR023151">
    <property type="entry name" value="PEP_util_CS"/>
</dbReference>
<dbReference type="KEGG" id="bsol:FSW04_25100"/>
<dbReference type="InterPro" id="IPR015813">
    <property type="entry name" value="Pyrv/PenolPyrv_kinase-like_dom"/>
</dbReference>
<organism evidence="5 6">
    <name type="scientific">Baekduia soli</name>
    <dbReference type="NCBI Taxonomy" id="496014"/>
    <lineage>
        <taxon>Bacteria</taxon>
        <taxon>Bacillati</taxon>
        <taxon>Actinomycetota</taxon>
        <taxon>Thermoleophilia</taxon>
        <taxon>Solirubrobacterales</taxon>
        <taxon>Baekduiaceae</taxon>
        <taxon>Baekduia</taxon>
    </lineage>
</organism>
<dbReference type="GO" id="GO:0005524">
    <property type="term" value="F:ATP binding"/>
    <property type="evidence" value="ECO:0007669"/>
    <property type="project" value="UniProtKB-KW"/>
</dbReference>
<accession>A0A5B8UC21</accession>
<feature type="domain" description="PEP-utilising enzyme C-terminal" evidence="4">
    <location>
        <begin position="7"/>
        <end position="280"/>
    </location>
</feature>
<evidence type="ECO:0000313" key="6">
    <source>
        <dbReference type="Proteomes" id="UP000321805"/>
    </source>
</evidence>
<sequence length="290" mass="31109">MPDRRPRVLVNLSLPHRAAAAAQLPADGVGLMRAEFLALSTGRHPGALLADGGQDVFVAFFRDALQTVGAAFHPRPVTFRASDLKSNEYRGLEGGERFEPAEANPMLGRRGVYRYLLRPEEFALELQALREVREGGLDNLRLMLPFVRTVDELRAARAVVAQAFGDVPPPPVWAMAEVPATALLPQAFAAEVDGISIGSNDLAQLVLGIDRDSPELSAHYAAGDPAVLEAMRRIVDGAHAVGRPVSICGDAPAHDHELLRALVDMGIDAISVVPDAVAETVAFLDGQRRP</sequence>
<keyword evidence="3" id="KW-0067">ATP-binding</keyword>
<dbReference type="Pfam" id="PF02896">
    <property type="entry name" value="PEP-utilizers_C"/>
    <property type="match status" value="1"/>
</dbReference>
<dbReference type="SUPFAM" id="SSF51621">
    <property type="entry name" value="Phosphoenolpyruvate/pyruvate domain"/>
    <property type="match status" value="1"/>
</dbReference>
<dbReference type="InterPro" id="IPR040442">
    <property type="entry name" value="Pyrv_kinase-like_dom_sf"/>
</dbReference>